<dbReference type="GeneID" id="34301975"/>
<proteinExistence type="predicted"/>
<dbReference type="EC" id="2.3.1.-" evidence="2"/>
<sequence length="211" mass="24562">MNFRHAVIPEIKQLSELAARAFNDYALYQKTIRQTFHHEAAYQQFIQRLHDVHLATNVHQQKVFVLEEGNKILSIVILEADTLPKTTTWQYLKNGGLKMLPYFFHHNLAQFLVMLDEAEKLPQQQSQANWHVNLLAVSPDNQGRHIGSRTLTDFVIPYIKSKGAQSLSLITNTQRNVTFYQKNNFKITDERILNFKGQQVKNWSLVQMLTD</sequence>
<protein>
    <submittedName>
        <fullName evidence="1">Acetyltransferase, GNAT family</fullName>
    </submittedName>
    <submittedName>
        <fullName evidence="2">GNAT family N-acetyltransferase</fullName>
        <ecNumber evidence="2">2.3.1.-</ecNumber>
    </submittedName>
</protein>
<dbReference type="SUPFAM" id="SSF55729">
    <property type="entry name" value="Acyl-CoA N-acyltransferases (Nat)"/>
    <property type="match status" value="1"/>
</dbReference>
<dbReference type="EMBL" id="FBSY01000009">
    <property type="protein sequence ID" value="CUW12825.1"/>
    <property type="molecule type" value="Genomic_DNA"/>
</dbReference>
<gene>
    <name evidence="1" type="ORF">C122C_0692</name>
    <name evidence="2" type="ORF">KIJ12_03645</name>
</gene>
<dbReference type="Gene3D" id="3.40.630.30">
    <property type="match status" value="1"/>
</dbReference>
<dbReference type="Proteomes" id="UP000199271">
    <property type="component" value="Unassembled WGS sequence"/>
</dbReference>
<dbReference type="AlphaFoldDB" id="A0A9Q3SX74"/>
<evidence type="ECO:0000313" key="4">
    <source>
        <dbReference type="Proteomes" id="UP000752647"/>
    </source>
</evidence>
<evidence type="ECO:0000313" key="3">
    <source>
        <dbReference type="Proteomes" id="UP000199271"/>
    </source>
</evidence>
<keyword evidence="2" id="KW-0808">Transferase</keyword>
<evidence type="ECO:0000313" key="1">
    <source>
        <dbReference type="EMBL" id="CUW12825.1"/>
    </source>
</evidence>
<evidence type="ECO:0000313" key="2">
    <source>
        <dbReference type="EMBL" id="MBZ5962257.1"/>
    </source>
</evidence>
<reference evidence="2" key="2">
    <citation type="submission" date="2021-05" db="EMBL/GenBank/DDBJ databases">
        <title>Pangenome of Leuconostoc gelidum warrants species status for Leuconostoc gelidum subsp. gasicomitatum.</title>
        <authorList>
            <person name="Johansson P."/>
            <person name="Sade E."/>
            <person name="Hultman J."/>
            <person name="Auvinen P."/>
            <person name="Bjorkroth J."/>
        </authorList>
    </citation>
    <scope>NUCLEOTIDE SEQUENCE</scope>
    <source>
        <strain evidence="2">A.21.4</strain>
    </source>
</reference>
<dbReference type="RefSeq" id="WP_013232078.1">
    <property type="nucleotide sequence ID" value="NZ_BPKT01000010.1"/>
</dbReference>
<keyword evidence="3" id="KW-1185">Reference proteome</keyword>
<comment type="caution">
    <text evidence="2">The sequence shown here is derived from an EMBL/GenBank/DDBJ whole genome shotgun (WGS) entry which is preliminary data.</text>
</comment>
<dbReference type="Proteomes" id="UP000752647">
    <property type="component" value="Unassembled WGS sequence"/>
</dbReference>
<keyword evidence="2" id="KW-0012">Acyltransferase</keyword>
<name>A0A9Q3SX74_9LACO</name>
<dbReference type="InterPro" id="IPR016181">
    <property type="entry name" value="Acyl_CoA_acyltransferase"/>
</dbReference>
<accession>A0A9Q3SX74</accession>
<dbReference type="CDD" id="cd04301">
    <property type="entry name" value="NAT_SF"/>
    <property type="match status" value="1"/>
</dbReference>
<organism evidence="2 4">
    <name type="scientific">Leuconostoc gasicomitatum</name>
    <dbReference type="NCBI Taxonomy" id="115778"/>
    <lineage>
        <taxon>Bacteria</taxon>
        <taxon>Bacillati</taxon>
        <taxon>Bacillota</taxon>
        <taxon>Bacilli</taxon>
        <taxon>Lactobacillales</taxon>
        <taxon>Lactobacillaceae</taxon>
        <taxon>Leuconostoc</taxon>
        <taxon>Leuconostoc gelidum group</taxon>
    </lineage>
</organism>
<dbReference type="GO" id="GO:0016747">
    <property type="term" value="F:acyltransferase activity, transferring groups other than amino-acyl groups"/>
    <property type="evidence" value="ECO:0007669"/>
    <property type="project" value="InterPro"/>
</dbReference>
<dbReference type="EMBL" id="JAHBFI010000008">
    <property type="protein sequence ID" value="MBZ5962257.1"/>
    <property type="molecule type" value="Genomic_DNA"/>
</dbReference>
<reference evidence="1 3" key="1">
    <citation type="submission" date="2015-12" db="EMBL/GenBank/DDBJ databases">
        <authorList>
            <person name="Andreevskaya M."/>
        </authorList>
    </citation>
    <scope>NUCLEOTIDE SEQUENCE [LARGE SCALE GENOMIC DNA]</scope>
    <source>
        <strain evidence="1 3">C122c</strain>
    </source>
</reference>
<dbReference type="OMA" id="VLTYETH"/>